<evidence type="ECO:0000313" key="1">
    <source>
        <dbReference type="EMBL" id="VDP69867.1"/>
    </source>
</evidence>
<organism evidence="1 2">
    <name type="scientific">Schistosoma mattheei</name>
    <dbReference type="NCBI Taxonomy" id="31246"/>
    <lineage>
        <taxon>Eukaryota</taxon>
        <taxon>Metazoa</taxon>
        <taxon>Spiralia</taxon>
        <taxon>Lophotrochozoa</taxon>
        <taxon>Platyhelminthes</taxon>
        <taxon>Trematoda</taxon>
        <taxon>Digenea</taxon>
        <taxon>Strigeidida</taxon>
        <taxon>Schistosomatoidea</taxon>
        <taxon>Schistosomatidae</taxon>
        <taxon>Schistosoma</taxon>
    </lineage>
</organism>
<gene>
    <name evidence="1" type="ORF">SMTD_LOCUS15904</name>
</gene>
<dbReference type="EMBL" id="UZAL01036455">
    <property type="protein sequence ID" value="VDP69867.1"/>
    <property type="molecule type" value="Genomic_DNA"/>
</dbReference>
<reference evidence="1 2" key="1">
    <citation type="submission" date="2018-11" db="EMBL/GenBank/DDBJ databases">
        <authorList>
            <consortium name="Pathogen Informatics"/>
        </authorList>
    </citation>
    <scope>NUCLEOTIDE SEQUENCE [LARGE SCALE GENOMIC DNA]</scope>
    <source>
        <strain>Denwood</strain>
        <strain evidence="2">Zambia</strain>
    </source>
</reference>
<protein>
    <submittedName>
        <fullName evidence="1">Uncharacterized protein</fullName>
    </submittedName>
</protein>
<accession>A0A3P8F133</accession>
<sequence length="50" mass="5992">MGLVSWMYMHRRVDVHSGTRIQYHSLQTLSLFKKACDSRLYRGNPNRMHI</sequence>
<proteinExistence type="predicted"/>
<dbReference type="AlphaFoldDB" id="A0A3P8F133"/>
<evidence type="ECO:0000313" key="2">
    <source>
        <dbReference type="Proteomes" id="UP000269396"/>
    </source>
</evidence>
<keyword evidence="2" id="KW-1185">Reference proteome</keyword>
<dbReference type="Proteomes" id="UP000269396">
    <property type="component" value="Unassembled WGS sequence"/>
</dbReference>
<name>A0A3P8F133_9TREM</name>